<dbReference type="Gene3D" id="3.40.50.850">
    <property type="entry name" value="Isochorismatase-like"/>
    <property type="match status" value="1"/>
</dbReference>
<dbReference type="PROSITE" id="PS50002">
    <property type="entry name" value="SH3"/>
    <property type="match status" value="1"/>
</dbReference>
<dbReference type="SMART" id="SM00252">
    <property type="entry name" value="SH2"/>
    <property type="match status" value="1"/>
</dbReference>
<dbReference type="InterPro" id="IPR000868">
    <property type="entry name" value="Isochorismatase-like_dom"/>
</dbReference>
<evidence type="ECO:0000256" key="4">
    <source>
        <dbReference type="PROSITE-ProRule" id="PRU00192"/>
    </source>
</evidence>
<dbReference type="SUPFAM" id="SSF50044">
    <property type="entry name" value="SH3-domain"/>
    <property type="match status" value="1"/>
</dbReference>
<evidence type="ECO:0000256" key="1">
    <source>
        <dbReference type="ARBA" id="ARBA00006336"/>
    </source>
</evidence>
<dbReference type="WBParaSite" id="MCU_002628-RA">
    <property type="protein sequence ID" value="MCU_002628-RA"/>
    <property type="gene ID" value="MCU_002628"/>
</dbReference>
<feature type="domain" description="SH2" evidence="5">
    <location>
        <begin position="23"/>
        <end position="111"/>
    </location>
</feature>
<dbReference type="SUPFAM" id="SSF55550">
    <property type="entry name" value="SH2 domain"/>
    <property type="match status" value="1"/>
</dbReference>
<organism evidence="7">
    <name type="scientific">Mesocestoides corti</name>
    <name type="common">Flatworm</name>
    <dbReference type="NCBI Taxonomy" id="53468"/>
    <lineage>
        <taxon>Eukaryota</taxon>
        <taxon>Metazoa</taxon>
        <taxon>Spiralia</taxon>
        <taxon>Lophotrochozoa</taxon>
        <taxon>Platyhelminthes</taxon>
        <taxon>Cestoda</taxon>
        <taxon>Eucestoda</taxon>
        <taxon>Cyclophyllidea</taxon>
        <taxon>Mesocestoididae</taxon>
        <taxon>Mesocestoides</taxon>
    </lineage>
</organism>
<dbReference type="SMART" id="SM00326">
    <property type="entry name" value="SH3"/>
    <property type="match status" value="1"/>
</dbReference>
<evidence type="ECO:0000259" key="5">
    <source>
        <dbReference type="PROSITE" id="PS50001"/>
    </source>
</evidence>
<dbReference type="AlphaFoldDB" id="A0A5K3ES78"/>
<dbReference type="Pfam" id="PF00017">
    <property type="entry name" value="SH2"/>
    <property type="match status" value="1"/>
</dbReference>
<dbReference type="InterPro" id="IPR036380">
    <property type="entry name" value="Isochorismatase-like_sf"/>
</dbReference>
<name>A0A5K3ES78_MESCO</name>
<dbReference type="FunFam" id="3.40.50.850:FF:000001">
    <property type="entry name" value="Isochorismatase domain-containing protein 1"/>
    <property type="match status" value="1"/>
</dbReference>
<dbReference type="PANTHER" id="PTHR14119">
    <property type="entry name" value="HYDROLASE"/>
    <property type="match status" value="1"/>
</dbReference>
<dbReference type="Pfam" id="PF00857">
    <property type="entry name" value="Isochorismatase"/>
    <property type="match status" value="1"/>
</dbReference>
<dbReference type="InterPro" id="IPR036028">
    <property type="entry name" value="SH3-like_dom_sf"/>
</dbReference>
<reference evidence="7" key="1">
    <citation type="submission" date="2019-11" db="UniProtKB">
        <authorList>
            <consortium name="WormBaseParasite"/>
        </authorList>
    </citation>
    <scope>IDENTIFICATION</scope>
</reference>
<dbReference type="CDD" id="cd00174">
    <property type="entry name" value="SH3"/>
    <property type="match status" value="1"/>
</dbReference>
<evidence type="ECO:0000256" key="3">
    <source>
        <dbReference type="PROSITE-ProRule" id="PRU00191"/>
    </source>
</evidence>
<proteinExistence type="inferred from homology"/>
<dbReference type="InterPro" id="IPR050993">
    <property type="entry name" value="Isochorismatase_domain"/>
</dbReference>
<dbReference type="InterPro" id="IPR000980">
    <property type="entry name" value="SH2"/>
</dbReference>
<accession>A0A5K3ES78</accession>
<dbReference type="InterPro" id="IPR036860">
    <property type="entry name" value="SH2_dom_sf"/>
</dbReference>
<dbReference type="Gene3D" id="3.30.505.10">
    <property type="entry name" value="SH2 domain"/>
    <property type="match status" value="1"/>
</dbReference>
<protein>
    <submittedName>
        <fullName evidence="7">SH3 domain-containing protein</fullName>
    </submittedName>
</protein>
<sequence>MARIYRQIPCNNIFKLICPSLRWYFGEISREKTNEILLNQPIGTFLIRDSSTTSGFVLSIKEATKVVRYLINYCNETNDFNFGNLNFESLEAVLEYYSQGKTSACFMVKPAPKERLLALFDFAGEKDDDLPLSKGDMVAFLIQKKDWILCSLSDGRRGWVPSNHLAPYNAELLASLKVDKGNLNSMSYCSLCGIINVPTNAKVIRSRQPSIFQVNHLEIQENEPVRVERVLNDVMSNLARLGKLVASRTALFVCDIQDKFRPAVAHFDAIVSVTERLISAAKMLDVPVVVTEMYPKGLGQTVRELGDLTDIPVIPKTSFSMVTKEVESKIDLNKGIDSVILCGLETHVCIQRTALDLLERGIDVHCVADAVSSRFMVDRMFALERMRQSGVFITTSESAILGLMSGAEHPMFKQVQKLILPEAPDSGLLSSPLAR</sequence>
<dbReference type="SUPFAM" id="SSF52499">
    <property type="entry name" value="Isochorismatase-like hydrolases"/>
    <property type="match status" value="1"/>
</dbReference>
<feature type="domain" description="SH3" evidence="6">
    <location>
        <begin position="111"/>
        <end position="170"/>
    </location>
</feature>
<dbReference type="PROSITE" id="PS50001">
    <property type="entry name" value="SH2"/>
    <property type="match status" value="1"/>
</dbReference>
<evidence type="ECO:0000259" key="6">
    <source>
        <dbReference type="PROSITE" id="PS50002"/>
    </source>
</evidence>
<evidence type="ECO:0000313" key="7">
    <source>
        <dbReference type="WBParaSite" id="MCU_002628-RA"/>
    </source>
</evidence>
<keyword evidence="2 4" id="KW-0728">SH3 domain</keyword>
<evidence type="ECO:0000256" key="2">
    <source>
        <dbReference type="ARBA" id="ARBA00022443"/>
    </source>
</evidence>
<dbReference type="PANTHER" id="PTHR14119:SF3">
    <property type="entry name" value="ISOCHORISMATASE DOMAIN-CONTAINING PROTEIN 2"/>
    <property type="match status" value="1"/>
</dbReference>
<dbReference type="InterPro" id="IPR001452">
    <property type="entry name" value="SH3_domain"/>
</dbReference>
<dbReference type="PRINTS" id="PR00401">
    <property type="entry name" value="SH2DOMAIN"/>
</dbReference>
<dbReference type="Pfam" id="PF00018">
    <property type="entry name" value="SH3_1"/>
    <property type="match status" value="1"/>
</dbReference>
<dbReference type="CDD" id="cd01012">
    <property type="entry name" value="YcaC_related"/>
    <property type="match status" value="1"/>
</dbReference>
<dbReference type="Gene3D" id="2.30.30.40">
    <property type="entry name" value="SH3 Domains"/>
    <property type="match status" value="1"/>
</dbReference>
<keyword evidence="3" id="KW-0727">SH2 domain</keyword>
<comment type="similarity">
    <text evidence="1">Belongs to the isochorismatase family.</text>
</comment>